<reference evidence="1 2" key="1">
    <citation type="submission" date="2016-07" db="EMBL/GenBank/DDBJ databases">
        <title>Pervasive Adenine N6-methylation of Active Genes in Fungi.</title>
        <authorList>
            <consortium name="DOE Joint Genome Institute"/>
            <person name="Mondo S.J."/>
            <person name="Dannebaum R.O."/>
            <person name="Kuo R.C."/>
            <person name="Labutti K."/>
            <person name="Haridas S."/>
            <person name="Kuo A."/>
            <person name="Salamov A."/>
            <person name="Ahrendt S.R."/>
            <person name="Lipzen A."/>
            <person name="Sullivan W."/>
            <person name="Andreopoulos W.B."/>
            <person name="Clum A."/>
            <person name="Lindquist E."/>
            <person name="Daum C."/>
            <person name="Ramamoorthy G.K."/>
            <person name="Gryganskyi A."/>
            <person name="Culley D."/>
            <person name="Magnuson J.K."/>
            <person name="James T.Y."/>
            <person name="O'Malley M.A."/>
            <person name="Stajich J.E."/>
            <person name="Spatafora J.W."/>
            <person name="Visel A."/>
            <person name="Grigoriev I.V."/>
        </authorList>
    </citation>
    <scope>NUCLEOTIDE SEQUENCE [LARGE SCALE GENOMIC DNA]</scope>
    <source>
        <strain evidence="1 2">JEL800</strain>
    </source>
</reference>
<dbReference type="OrthoDB" id="2110913at2759"/>
<dbReference type="Proteomes" id="UP000193642">
    <property type="component" value="Unassembled WGS sequence"/>
</dbReference>
<dbReference type="EMBL" id="MCGO01000044">
    <property type="protein sequence ID" value="ORY38385.1"/>
    <property type="molecule type" value="Genomic_DNA"/>
</dbReference>
<proteinExistence type="predicted"/>
<keyword evidence="2" id="KW-1185">Reference proteome</keyword>
<comment type="caution">
    <text evidence="1">The sequence shown here is derived from an EMBL/GenBank/DDBJ whole genome shotgun (WGS) entry which is preliminary data.</text>
</comment>
<accession>A0A1Y2BW79</accession>
<sequence length="231" mass="24588">MGDRAAARPRRTTQLFLSKGKKSSKATFHLNGVLFMLSPIEAAEDSVDLQLLVAGSRIDGGPGGGGVRGHLELWSALVGEQVTDVDQFDAAAFVDEAVRAGLIDALAVSKSHVTRLWTATKQSSAFGRVALRLAHKFTPPQLKDVGDAAISAFFDGRWFDVSPVGASLLVSMFDLLGANEDSASSHLRLAAEAAEVVGEVLELVNEQPLTLENPPTLSHRLKRTAAFFPVA</sequence>
<evidence type="ECO:0000313" key="2">
    <source>
        <dbReference type="Proteomes" id="UP000193642"/>
    </source>
</evidence>
<gene>
    <name evidence="1" type="ORF">BCR33DRAFT_720749</name>
</gene>
<name>A0A1Y2BW79_9FUNG</name>
<dbReference type="AlphaFoldDB" id="A0A1Y2BW79"/>
<evidence type="ECO:0000313" key="1">
    <source>
        <dbReference type="EMBL" id="ORY38385.1"/>
    </source>
</evidence>
<organism evidence="1 2">
    <name type="scientific">Rhizoclosmatium globosum</name>
    <dbReference type="NCBI Taxonomy" id="329046"/>
    <lineage>
        <taxon>Eukaryota</taxon>
        <taxon>Fungi</taxon>
        <taxon>Fungi incertae sedis</taxon>
        <taxon>Chytridiomycota</taxon>
        <taxon>Chytridiomycota incertae sedis</taxon>
        <taxon>Chytridiomycetes</taxon>
        <taxon>Chytridiales</taxon>
        <taxon>Chytriomycetaceae</taxon>
        <taxon>Rhizoclosmatium</taxon>
    </lineage>
</organism>
<protein>
    <submittedName>
        <fullName evidence="1">Uncharacterized protein</fullName>
    </submittedName>
</protein>